<sequence length="484" mass="51383">MKIHMVKQGDTLYLIAKKYNVSLEDIIKANPEISNPDAIDVGMKVKIPSQPKTAMEVIHHHIVQQGDTLWKLSKAWGIQLADMIKANPQLKNPNALLTGEVVNIPKTPNGSASPGATMHGNSTPGKANTGMKAETGVQIQPVPMPLPAPQPAPIIPNVPVAPPPAPVMPIKEMKPTYGVEVHEHTNLFMQFPVPMVQATAHVEEPYCPEPMPHGYGMQQLAMSPENAGYGHDYGHGYSQEYSLAFEPGISPLEGNIAGNIGGLYSHHDFSGYGIKPSTGCKTCGAPKPWPTSVEANQGAIPYVESYPGMGYPGGNVPYGVQPIGVSPFGASPYGNMPQAVSPIGNYPGMHYGGHYNMPMGDIPVGYSPIAEGLPGIGGSNVHGMVSPAMGYGYGPQGEPYYGGIPPIPTMPGIPPMPPFGPVAGGNGFDDRSSSSDGGIDIDSEGDVKVTALSVKKRQSKPKPKQRASRQIRSKSKESLPWIKW</sequence>
<evidence type="ECO:0000313" key="3">
    <source>
        <dbReference type="EMBL" id="MEQ4481804.1"/>
    </source>
</evidence>
<dbReference type="Proteomes" id="UP001493487">
    <property type="component" value="Unassembled WGS sequence"/>
</dbReference>
<protein>
    <submittedName>
        <fullName evidence="3">LysM peptidoglycan-binding domain-containing protein</fullName>
    </submittedName>
</protein>
<feature type="domain" description="LysM" evidence="2">
    <location>
        <begin position="59"/>
        <end position="104"/>
    </location>
</feature>
<comment type="caution">
    <text evidence="3">The sequence shown here is derived from an EMBL/GenBank/DDBJ whole genome shotgun (WGS) entry which is preliminary data.</text>
</comment>
<dbReference type="SUPFAM" id="SSF54106">
    <property type="entry name" value="LysM domain"/>
    <property type="match status" value="2"/>
</dbReference>
<keyword evidence="4" id="KW-1185">Reference proteome</keyword>
<dbReference type="PROSITE" id="PS51782">
    <property type="entry name" value="LYSM"/>
    <property type="match status" value="2"/>
</dbReference>
<feature type="domain" description="LysM" evidence="2">
    <location>
        <begin position="2"/>
        <end position="47"/>
    </location>
</feature>
<name>A0ABV1KNY6_9BACL</name>
<dbReference type="RefSeq" id="WP_232189421.1">
    <property type="nucleotide sequence ID" value="NZ_JAIOAP010000019.1"/>
</dbReference>
<feature type="compositionally biased region" description="Basic residues" evidence="1">
    <location>
        <begin position="454"/>
        <end position="473"/>
    </location>
</feature>
<dbReference type="SMART" id="SM00257">
    <property type="entry name" value="LysM"/>
    <property type="match status" value="2"/>
</dbReference>
<dbReference type="PANTHER" id="PTHR33734:SF34">
    <property type="entry name" value="SPOIVD-ASSOCIATED FACTOR A"/>
    <property type="match status" value="1"/>
</dbReference>
<organism evidence="3 4">
    <name type="scientific">Cohnella silvisoli</name>
    <dbReference type="NCBI Taxonomy" id="2873699"/>
    <lineage>
        <taxon>Bacteria</taxon>
        <taxon>Bacillati</taxon>
        <taxon>Bacillota</taxon>
        <taxon>Bacilli</taxon>
        <taxon>Bacillales</taxon>
        <taxon>Paenibacillaceae</taxon>
        <taxon>Cohnella</taxon>
    </lineage>
</organism>
<dbReference type="PANTHER" id="PTHR33734">
    <property type="entry name" value="LYSM DOMAIN-CONTAINING GPI-ANCHORED PROTEIN 2"/>
    <property type="match status" value="1"/>
</dbReference>
<evidence type="ECO:0000256" key="1">
    <source>
        <dbReference type="SAM" id="MobiDB-lite"/>
    </source>
</evidence>
<dbReference type="Pfam" id="PF01476">
    <property type="entry name" value="LysM"/>
    <property type="match status" value="2"/>
</dbReference>
<dbReference type="EMBL" id="JASKHM010000002">
    <property type="protein sequence ID" value="MEQ4481804.1"/>
    <property type="molecule type" value="Genomic_DNA"/>
</dbReference>
<dbReference type="Gene3D" id="3.10.350.10">
    <property type="entry name" value="LysM domain"/>
    <property type="match status" value="2"/>
</dbReference>
<dbReference type="InterPro" id="IPR036779">
    <property type="entry name" value="LysM_dom_sf"/>
</dbReference>
<proteinExistence type="predicted"/>
<dbReference type="InterPro" id="IPR018392">
    <property type="entry name" value="LysM"/>
</dbReference>
<feature type="region of interest" description="Disordered" evidence="1">
    <location>
        <begin position="422"/>
        <end position="484"/>
    </location>
</feature>
<reference evidence="3 4" key="1">
    <citation type="journal article" date="2023" name="Genome Announc.">
        <title>Pan-Genome Analyses of the Genus Cohnella and Proposal of the Novel Species Cohnella silvisoli sp. nov., Isolated from Forest Soil.</title>
        <authorList>
            <person name="Wang C."/>
            <person name="Mao L."/>
            <person name="Bao G."/>
            <person name="Zhu H."/>
        </authorList>
    </citation>
    <scope>NUCLEOTIDE SEQUENCE [LARGE SCALE GENOMIC DNA]</scope>
    <source>
        <strain evidence="3 4">NL03-T5-1</strain>
    </source>
</reference>
<dbReference type="CDD" id="cd00118">
    <property type="entry name" value="LysM"/>
    <property type="match status" value="2"/>
</dbReference>
<evidence type="ECO:0000259" key="2">
    <source>
        <dbReference type="PROSITE" id="PS51782"/>
    </source>
</evidence>
<evidence type="ECO:0000313" key="4">
    <source>
        <dbReference type="Proteomes" id="UP001493487"/>
    </source>
</evidence>
<gene>
    <name evidence="3" type="ORF">QJS35_05275</name>
</gene>
<accession>A0ABV1KNY6</accession>